<feature type="transmembrane region" description="Helical" evidence="1">
    <location>
        <begin position="370"/>
        <end position="395"/>
    </location>
</feature>
<dbReference type="AlphaFoldDB" id="A7NL41"/>
<dbReference type="PROSITE" id="PS50234">
    <property type="entry name" value="VWFA"/>
    <property type="match status" value="1"/>
</dbReference>
<evidence type="ECO:0000313" key="4">
    <source>
        <dbReference type="EMBL" id="ABU58211.1"/>
    </source>
</evidence>
<feature type="domain" description="VWFA" evidence="3">
    <location>
        <begin position="116"/>
        <end position="323"/>
    </location>
</feature>
<dbReference type="KEGG" id="rca:Rcas_2126"/>
<evidence type="ECO:0000256" key="2">
    <source>
        <dbReference type="SAM" id="SignalP"/>
    </source>
</evidence>
<dbReference type="InterPro" id="IPR002035">
    <property type="entry name" value="VWF_A"/>
</dbReference>
<organism evidence="4 5">
    <name type="scientific">Roseiflexus castenholzii (strain DSM 13941 / HLO8)</name>
    <dbReference type="NCBI Taxonomy" id="383372"/>
    <lineage>
        <taxon>Bacteria</taxon>
        <taxon>Bacillati</taxon>
        <taxon>Chloroflexota</taxon>
        <taxon>Chloroflexia</taxon>
        <taxon>Chloroflexales</taxon>
        <taxon>Roseiflexineae</taxon>
        <taxon>Roseiflexaceae</taxon>
        <taxon>Roseiflexus</taxon>
    </lineage>
</organism>
<dbReference type="HOGENOM" id="CLU_674184_0_0_0"/>
<dbReference type="SUPFAM" id="SSF53300">
    <property type="entry name" value="vWA-like"/>
    <property type="match status" value="1"/>
</dbReference>
<dbReference type="OrthoDB" id="142466at2"/>
<dbReference type="Pfam" id="PF00092">
    <property type="entry name" value="VWA"/>
    <property type="match status" value="1"/>
</dbReference>
<evidence type="ECO:0000313" key="5">
    <source>
        <dbReference type="Proteomes" id="UP000000263"/>
    </source>
</evidence>
<dbReference type="Proteomes" id="UP000000263">
    <property type="component" value="Chromosome"/>
</dbReference>
<keyword evidence="1" id="KW-0812">Transmembrane</keyword>
<reference evidence="4 5" key="1">
    <citation type="submission" date="2007-08" db="EMBL/GenBank/DDBJ databases">
        <title>Complete sequence of Roseiflexus castenholzii DSM 13941.</title>
        <authorList>
            <consortium name="US DOE Joint Genome Institute"/>
            <person name="Copeland A."/>
            <person name="Lucas S."/>
            <person name="Lapidus A."/>
            <person name="Barry K."/>
            <person name="Glavina del Rio T."/>
            <person name="Dalin E."/>
            <person name="Tice H."/>
            <person name="Pitluck S."/>
            <person name="Thompson L.S."/>
            <person name="Brettin T."/>
            <person name="Bruce D."/>
            <person name="Detter J.C."/>
            <person name="Han C."/>
            <person name="Tapia R."/>
            <person name="Schmutz J."/>
            <person name="Larimer F."/>
            <person name="Land M."/>
            <person name="Hauser L."/>
            <person name="Kyrpides N."/>
            <person name="Mikhailova N."/>
            <person name="Bryant D.A."/>
            <person name="Hanada S."/>
            <person name="Tsukatani Y."/>
            <person name="Richardson P."/>
        </authorList>
    </citation>
    <scope>NUCLEOTIDE SEQUENCE [LARGE SCALE GENOMIC DNA]</scope>
    <source>
        <strain evidence="5">DSM 13941 / HLO8</strain>
    </source>
</reference>
<evidence type="ECO:0000256" key="1">
    <source>
        <dbReference type="SAM" id="Phobius"/>
    </source>
</evidence>
<evidence type="ECO:0000259" key="3">
    <source>
        <dbReference type="PROSITE" id="PS50234"/>
    </source>
</evidence>
<protein>
    <submittedName>
        <fullName evidence="4">von Willebrand factor, type A</fullName>
    </submittedName>
</protein>
<name>A7NL41_ROSCS</name>
<dbReference type="EMBL" id="CP000804">
    <property type="protein sequence ID" value="ABU58211.1"/>
    <property type="molecule type" value="Genomic_DNA"/>
</dbReference>
<sequence length="408" mass="43725">MRRLFALCAILGMLTLLTPSAYAQSQGCRGIEVHAAQMEFPNVVVQFSVCDAAGNRIAGIDRSAIRLTEDGRPVADFDMESIVADAQTPVQSVALSNGGASFMLTTTGASIGIVFDATQLLNGSGAQARNSIGEGRAAIEAFLLEEGEPPPPRTRSPGNIEHIGLFIPVDQPDQSLQPETLPAFTQDRYAVINTLRQSLPIRQKKTSLNAAIQSAIEATARDAQQRGAEAAVLVVSDGGDALTGDTFTALIAQAQQRRVRIVAFGFGTDKALQSNGFRLKQLAEATGGIYLERPNARAAGDAFLRVAEPRPAALYRVRYSTQIIDDGKPHSLELEVNAPDRLIYQFPLTYAGADSGIRLTPLGDALLRQYFVFAVPIALFLSLFLTLISGAMFWLSTSSSGLKGKTQR</sequence>
<dbReference type="STRING" id="383372.Rcas_2126"/>
<feature type="chain" id="PRO_5002711544" evidence="2">
    <location>
        <begin position="24"/>
        <end position="408"/>
    </location>
</feature>
<accession>A7NL41</accession>
<dbReference type="InterPro" id="IPR036465">
    <property type="entry name" value="vWFA_dom_sf"/>
</dbReference>
<keyword evidence="2" id="KW-0732">Signal</keyword>
<dbReference type="CDD" id="cd00198">
    <property type="entry name" value="vWFA"/>
    <property type="match status" value="1"/>
</dbReference>
<keyword evidence="1" id="KW-0472">Membrane</keyword>
<dbReference type="eggNOG" id="COG2304">
    <property type="taxonomic scope" value="Bacteria"/>
</dbReference>
<keyword evidence="5" id="KW-1185">Reference proteome</keyword>
<gene>
    <name evidence="4" type="ordered locus">Rcas_2126</name>
</gene>
<feature type="signal peptide" evidence="2">
    <location>
        <begin position="1"/>
        <end position="23"/>
    </location>
</feature>
<dbReference type="Gene3D" id="3.40.50.410">
    <property type="entry name" value="von Willebrand factor, type A domain"/>
    <property type="match status" value="1"/>
</dbReference>
<proteinExistence type="predicted"/>
<dbReference type="RefSeq" id="WP_012120635.1">
    <property type="nucleotide sequence ID" value="NC_009767.1"/>
</dbReference>
<keyword evidence="1" id="KW-1133">Transmembrane helix</keyword>